<evidence type="ECO:0000256" key="2">
    <source>
        <dbReference type="SAM" id="MobiDB-lite"/>
    </source>
</evidence>
<evidence type="ECO:0000256" key="1">
    <source>
        <dbReference type="ARBA" id="ARBA00023186"/>
    </source>
</evidence>
<protein>
    <submittedName>
        <fullName evidence="4">BAG domain-containing protein Samui</fullName>
    </submittedName>
</protein>
<dbReference type="InterPro" id="IPR039773">
    <property type="entry name" value="BAG_chaperone_regulator"/>
</dbReference>
<feature type="compositionally biased region" description="Basic and acidic residues" evidence="2">
    <location>
        <begin position="133"/>
        <end position="142"/>
    </location>
</feature>
<dbReference type="OrthoDB" id="333905at2759"/>
<dbReference type="GO" id="GO:0000774">
    <property type="term" value="F:adenyl-nucleotide exchange factor activity"/>
    <property type="evidence" value="ECO:0007669"/>
    <property type="project" value="TreeGrafter"/>
</dbReference>
<dbReference type="InterPro" id="IPR036533">
    <property type="entry name" value="BAG_dom_sf"/>
</dbReference>
<sequence length="503" mass="55669">MNFRRQPFQFTTIDPVKRQAELQKRFGLPTTNSEMFVDFLNPGIMGSGIKKPSLGGSPRLQHRVPIFTEKAAKDNSEQNVDSNHKPRVRVIPIQVEGVDGGKRHRTFSGPAGISNGDKDICKGKLQESFPHLDSSELDEKPKGPSQPRVCNIPIQIEPREVESKVDSNAEPREKKPSVNPSPAAPEPVKKLEAEPNGCGASRGTKEEPYKSVPLKQIEVVLNKLKLYTEEVEKFSGTSKDKQYRYLDEMLTRCMLDLDNVDTMGLDEIRKARKEAVRQVQHYVDLLDTKVNEPVEKMDSDSSLLDTLIADSEDEQMVCDVPTEIKDDTKDASVSSDMNKTNITGDVEMAEEKSLSESVPEVAESISTQDCENEEIVDCLKTEDENMSSIHETTMESGLCNATDCEMKDSNKAGIVIEELDDGADVGTSEIGGNGSVCVISDSPELDVKDTIIEECESEVVIEELEDSDEKNIEHSINACDSSDLNISKGVTNLQRNTIDSKEL</sequence>
<dbReference type="PANTHER" id="PTHR12329:SF5">
    <property type="entry name" value="STARVIN, ISOFORM E"/>
    <property type="match status" value="1"/>
</dbReference>
<feature type="compositionally biased region" description="Basic and acidic residues" evidence="2">
    <location>
        <begin position="157"/>
        <end position="176"/>
    </location>
</feature>
<dbReference type="Gene3D" id="1.20.58.120">
    <property type="entry name" value="BAG domain"/>
    <property type="match status" value="1"/>
</dbReference>
<dbReference type="EMBL" id="IAAA01006199">
    <property type="protein sequence ID" value="LAA00841.1"/>
    <property type="molecule type" value="mRNA"/>
</dbReference>
<dbReference type="InterPro" id="IPR003103">
    <property type="entry name" value="BAG_domain"/>
</dbReference>
<evidence type="ECO:0000259" key="3">
    <source>
        <dbReference type="PROSITE" id="PS51035"/>
    </source>
</evidence>
<feature type="domain" description="BAG" evidence="3">
    <location>
        <begin position="213"/>
        <end position="290"/>
    </location>
</feature>
<evidence type="ECO:0000313" key="4">
    <source>
        <dbReference type="EMBL" id="LAA00841.1"/>
    </source>
</evidence>
<dbReference type="SMART" id="SM00264">
    <property type="entry name" value="BAG"/>
    <property type="match status" value="1"/>
</dbReference>
<dbReference type="PROSITE" id="PS51035">
    <property type="entry name" value="BAG"/>
    <property type="match status" value="1"/>
</dbReference>
<accession>A0A2L2XXX6</accession>
<dbReference type="Pfam" id="PF02179">
    <property type="entry name" value="BAG"/>
    <property type="match status" value="1"/>
</dbReference>
<organism evidence="4">
    <name type="scientific">Parasteatoda tepidariorum</name>
    <name type="common">Common house spider</name>
    <name type="synonym">Achaearanea tepidariorum</name>
    <dbReference type="NCBI Taxonomy" id="114398"/>
    <lineage>
        <taxon>Eukaryota</taxon>
        <taxon>Metazoa</taxon>
        <taxon>Ecdysozoa</taxon>
        <taxon>Arthropoda</taxon>
        <taxon>Chelicerata</taxon>
        <taxon>Arachnida</taxon>
        <taxon>Araneae</taxon>
        <taxon>Araneomorphae</taxon>
        <taxon>Entelegynae</taxon>
        <taxon>Araneoidea</taxon>
        <taxon>Theridiidae</taxon>
        <taxon>Parasteatoda</taxon>
    </lineage>
</organism>
<feature type="compositionally biased region" description="Basic and acidic residues" evidence="2">
    <location>
        <begin position="116"/>
        <end position="125"/>
    </location>
</feature>
<dbReference type="GO" id="GO:0051087">
    <property type="term" value="F:protein-folding chaperone binding"/>
    <property type="evidence" value="ECO:0007669"/>
    <property type="project" value="InterPro"/>
</dbReference>
<dbReference type="SUPFAM" id="SSF63491">
    <property type="entry name" value="BAG domain"/>
    <property type="match status" value="1"/>
</dbReference>
<proteinExistence type="evidence at transcript level"/>
<dbReference type="GO" id="GO:0005829">
    <property type="term" value="C:cytosol"/>
    <property type="evidence" value="ECO:0007669"/>
    <property type="project" value="TreeGrafter"/>
</dbReference>
<reference evidence="4" key="1">
    <citation type="journal article" date="2016" name="Mol. Ecol. Resour.">
        <title>Evaluation of the impact of RNA preservation methods of spiders for de novo transcriptome assembly.</title>
        <authorList>
            <person name="Kono N."/>
            <person name="Nakamura H."/>
            <person name="Ito Y."/>
            <person name="Tomita M."/>
            <person name="Arakawa K."/>
        </authorList>
    </citation>
    <scope>NUCLEOTIDE SEQUENCE</scope>
    <source>
        <tissue evidence="4">Whole body</tissue>
    </source>
</reference>
<dbReference type="GO" id="GO:0016020">
    <property type="term" value="C:membrane"/>
    <property type="evidence" value="ECO:0007669"/>
    <property type="project" value="TreeGrafter"/>
</dbReference>
<feature type="region of interest" description="Disordered" evidence="2">
    <location>
        <begin position="100"/>
        <end position="209"/>
    </location>
</feature>
<name>A0A2L2XXX6_PARTP</name>
<dbReference type="GO" id="GO:0050821">
    <property type="term" value="P:protein stabilization"/>
    <property type="evidence" value="ECO:0007669"/>
    <property type="project" value="TreeGrafter"/>
</dbReference>
<dbReference type="GO" id="GO:0005634">
    <property type="term" value="C:nucleus"/>
    <property type="evidence" value="ECO:0007669"/>
    <property type="project" value="TreeGrafter"/>
</dbReference>
<dbReference type="AlphaFoldDB" id="A0A2L2XXX6"/>
<keyword evidence="1" id="KW-0143">Chaperone</keyword>
<dbReference type="PANTHER" id="PTHR12329">
    <property type="entry name" value="BCL2-ASSOCIATED ATHANOGENE"/>
    <property type="match status" value="1"/>
</dbReference>